<evidence type="ECO:0000313" key="2">
    <source>
        <dbReference type="Proteomes" id="UP000011115"/>
    </source>
</evidence>
<keyword evidence="2" id="KW-1185">Reference proteome</keyword>
<evidence type="ECO:0000313" key="1">
    <source>
        <dbReference type="EnsemblPlants" id="PGSC0003DMT400038258"/>
    </source>
</evidence>
<name>M1B6J2_SOLTU</name>
<proteinExistence type="predicted"/>
<accession>M1B6J2</accession>
<dbReference type="GO" id="GO:0004497">
    <property type="term" value="F:monooxygenase activity"/>
    <property type="evidence" value="ECO:0007669"/>
    <property type="project" value="InterPro"/>
</dbReference>
<dbReference type="GO" id="GO:0020037">
    <property type="term" value="F:heme binding"/>
    <property type="evidence" value="ECO:0007669"/>
    <property type="project" value="InterPro"/>
</dbReference>
<sequence length="172" mass="19210">MGETVVVLGGASGNKFLFSNENKQVILWWPVTVKKLLGPCLANSVGEEAKIMKKMLSSFVSPDAFSRLYIKAMQLVVHHHFMNYWQDLELGLRSGIYIEDGLGTLNCGQDLGPDLWSDSQVLGWRLVVGVEVESQVSSRVRGHVSGLRQGKSQVMDQSWGQVLDWEFKLARS</sequence>
<reference evidence="2" key="1">
    <citation type="journal article" date="2011" name="Nature">
        <title>Genome sequence and analysis of the tuber crop potato.</title>
        <authorList>
            <consortium name="The Potato Genome Sequencing Consortium"/>
        </authorList>
    </citation>
    <scope>NUCLEOTIDE SEQUENCE [LARGE SCALE GENOMIC DNA]</scope>
    <source>
        <strain evidence="2">cv. DM1-3 516 R44</strain>
    </source>
</reference>
<dbReference type="InParanoid" id="M1B6J2"/>
<organism evidence="1 2">
    <name type="scientific">Solanum tuberosum</name>
    <name type="common">Potato</name>
    <dbReference type="NCBI Taxonomy" id="4113"/>
    <lineage>
        <taxon>Eukaryota</taxon>
        <taxon>Viridiplantae</taxon>
        <taxon>Streptophyta</taxon>
        <taxon>Embryophyta</taxon>
        <taxon>Tracheophyta</taxon>
        <taxon>Spermatophyta</taxon>
        <taxon>Magnoliopsida</taxon>
        <taxon>eudicotyledons</taxon>
        <taxon>Gunneridae</taxon>
        <taxon>Pentapetalae</taxon>
        <taxon>asterids</taxon>
        <taxon>lamiids</taxon>
        <taxon>Solanales</taxon>
        <taxon>Solanaceae</taxon>
        <taxon>Solanoideae</taxon>
        <taxon>Solaneae</taxon>
        <taxon>Solanum</taxon>
    </lineage>
</organism>
<reference evidence="1" key="2">
    <citation type="submission" date="2015-06" db="UniProtKB">
        <authorList>
            <consortium name="EnsemblPlants"/>
        </authorList>
    </citation>
    <scope>IDENTIFICATION</scope>
    <source>
        <strain evidence="1">DM1-3 516 R44</strain>
    </source>
</reference>
<dbReference type="AlphaFoldDB" id="M1B6J2"/>
<dbReference type="Gramene" id="PGSC0003DMT400038258">
    <property type="protein sequence ID" value="PGSC0003DMT400038258"/>
    <property type="gene ID" value="PGSC0003DMG400014761"/>
</dbReference>
<protein>
    <submittedName>
        <fullName evidence="1">Cytochrome P450</fullName>
    </submittedName>
</protein>
<dbReference type="EnsemblPlants" id="PGSC0003DMT400038258">
    <property type="protein sequence ID" value="PGSC0003DMT400038258"/>
    <property type="gene ID" value="PGSC0003DMG400014761"/>
</dbReference>
<dbReference type="PaxDb" id="4113-PGSC0003DMT400038258"/>
<dbReference type="GO" id="GO:0016705">
    <property type="term" value="F:oxidoreductase activity, acting on paired donors, with incorporation or reduction of molecular oxygen"/>
    <property type="evidence" value="ECO:0007669"/>
    <property type="project" value="InterPro"/>
</dbReference>
<dbReference type="eggNOG" id="KOG0157">
    <property type="taxonomic scope" value="Eukaryota"/>
</dbReference>
<dbReference type="InterPro" id="IPR036396">
    <property type="entry name" value="Cyt_P450_sf"/>
</dbReference>
<dbReference type="HOGENOM" id="CLU_1557936_0_0_1"/>
<dbReference type="GO" id="GO:0005506">
    <property type="term" value="F:iron ion binding"/>
    <property type="evidence" value="ECO:0007669"/>
    <property type="project" value="InterPro"/>
</dbReference>
<dbReference type="Proteomes" id="UP000011115">
    <property type="component" value="Unassembled WGS sequence"/>
</dbReference>
<dbReference type="Gene3D" id="1.10.630.10">
    <property type="entry name" value="Cytochrome P450"/>
    <property type="match status" value="1"/>
</dbReference>